<keyword evidence="4" id="KW-1185">Reference proteome</keyword>
<evidence type="ECO:0000313" key="3">
    <source>
        <dbReference type="EMBL" id="OLQ02322.1"/>
    </source>
</evidence>
<protein>
    <submittedName>
        <fullName evidence="3">U2 snRNP-associated SURP motif-containing protein</fullName>
    </submittedName>
</protein>
<feature type="compositionally biased region" description="Basic and acidic residues" evidence="1">
    <location>
        <begin position="503"/>
        <end position="522"/>
    </location>
</feature>
<gene>
    <name evidence="3" type="primary">U2surp</name>
    <name evidence="3" type="ORF">AK812_SmicGene14845</name>
</gene>
<sequence>MIMIKVPRAEPVGLPADWLPVVTPGPSCELDPLLDADDVRLSDLLQRLNGMHGQLGSSYSVVVTERVNVLRGDDLSNLRDRIDALNQGSAGTTSTSSVVWVRELIRKDGTVTEKLRPKAFGKQFEPVNAFQVKGALANVDDRREGIKNKAELSIPSFKSDIYSQEVGSSIFSVHRDDVSNLRDRIDALSLQDGTVTEKLRLKEYGKHVPSERLCRHDLNITVVWVRELIRKDGTVAEKLRPKEYGKQFEPVNAFQVKGALANVDDRREGIKNKAELSIPSFKSDIYSQASSLRRSSVAEVMVFCLEHAAQASSLAPRLVSRCLQARGPLGPADTACLFCVSDVLHNTAYAHRCPGANAYRAAFEDLLPRVFHRLYMGLLALPRAARSLEEARVKKLLQAWRDAEFYPTIYLDGILLVSAFRSLEAAAFAGALGTDLAMEPQSKAEPVRKLEAYAALDPLALERRCRNRGLWTHSGSDQLPPSKSTLLQRLQCFEVYWSGRASDPSKARTTDVSEREPTKEVMDDIDGTPVMDDIDGTPIQTPLFAELQQQRVLRNHPASAGGAISAAMTGWSWAEGVLPETAPISCVDDDLDGEPIGALPDRTGCAEFSDHVAQEFLYFSVLELQQWRAARAAKPATPAPAMPEAGS</sequence>
<comment type="caution">
    <text evidence="3">The sequence shown here is derived from an EMBL/GenBank/DDBJ whole genome shotgun (WGS) entry which is preliminary data.</text>
</comment>
<dbReference type="EMBL" id="LSRX01000266">
    <property type="protein sequence ID" value="OLQ02322.1"/>
    <property type="molecule type" value="Genomic_DNA"/>
</dbReference>
<dbReference type="AlphaFoldDB" id="A0A1Q9E4G1"/>
<dbReference type="OrthoDB" id="377209at2759"/>
<evidence type="ECO:0000313" key="4">
    <source>
        <dbReference type="Proteomes" id="UP000186817"/>
    </source>
</evidence>
<feature type="domain" description="CID" evidence="2">
    <location>
        <begin position="274"/>
        <end position="422"/>
    </location>
</feature>
<organism evidence="3 4">
    <name type="scientific">Symbiodinium microadriaticum</name>
    <name type="common">Dinoflagellate</name>
    <name type="synonym">Zooxanthella microadriatica</name>
    <dbReference type="NCBI Taxonomy" id="2951"/>
    <lineage>
        <taxon>Eukaryota</taxon>
        <taxon>Sar</taxon>
        <taxon>Alveolata</taxon>
        <taxon>Dinophyceae</taxon>
        <taxon>Suessiales</taxon>
        <taxon>Symbiodiniaceae</taxon>
        <taxon>Symbiodinium</taxon>
    </lineage>
</organism>
<dbReference type="InterPro" id="IPR008942">
    <property type="entry name" value="ENTH_VHS"/>
</dbReference>
<name>A0A1Q9E4G1_SYMMI</name>
<dbReference type="InterPro" id="IPR006569">
    <property type="entry name" value="CID_dom"/>
</dbReference>
<dbReference type="Gene3D" id="1.25.40.90">
    <property type="match status" value="1"/>
</dbReference>
<reference evidence="3 4" key="1">
    <citation type="submission" date="2016-02" db="EMBL/GenBank/DDBJ databases">
        <title>Genome analysis of coral dinoflagellate symbionts highlights evolutionary adaptations to a symbiotic lifestyle.</title>
        <authorList>
            <person name="Aranda M."/>
            <person name="Li Y."/>
            <person name="Liew Y.J."/>
            <person name="Baumgarten S."/>
            <person name="Simakov O."/>
            <person name="Wilson M."/>
            <person name="Piel J."/>
            <person name="Ashoor H."/>
            <person name="Bougouffa S."/>
            <person name="Bajic V.B."/>
            <person name="Ryu T."/>
            <person name="Ravasi T."/>
            <person name="Bayer T."/>
            <person name="Micklem G."/>
            <person name="Kim H."/>
            <person name="Bhak J."/>
            <person name="Lajeunesse T.C."/>
            <person name="Voolstra C.R."/>
        </authorList>
    </citation>
    <scope>NUCLEOTIDE SEQUENCE [LARGE SCALE GENOMIC DNA]</scope>
    <source>
        <strain evidence="3 4">CCMP2467</strain>
    </source>
</reference>
<evidence type="ECO:0000259" key="2">
    <source>
        <dbReference type="PROSITE" id="PS51391"/>
    </source>
</evidence>
<evidence type="ECO:0000256" key="1">
    <source>
        <dbReference type="SAM" id="MobiDB-lite"/>
    </source>
</evidence>
<accession>A0A1Q9E4G1</accession>
<feature type="region of interest" description="Disordered" evidence="1">
    <location>
        <begin position="502"/>
        <end position="530"/>
    </location>
</feature>
<dbReference type="Proteomes" id="UP000186817">
    <property type="component" value="Unassembled WGS sequence"/>
</dbReference>
<dbReference type="PROSITE" id="PS51391">
    <property type="entry name" value="CID"/>
    <property type="match status" value="1"/>
</dbReference>
<proteinExistence type="predicted"/>